<dbReference type="KEGG" id="hau:Haur_1070"/>
<keyword evidence="1" id="KW-0732">Signal</keyword>
<accession>A9B011</accession>
<dbReference type="AlphaFoldDB" id="A9B011"/>
<sequence>MRKLVPIILIAILLSGCTMPATTPPRDLPTTVVTTAPIRMADTIPSATAVPSAVPAPTPTWDESESEYAGCETVSETLPIYPQRLLYPDYRDLSQTITTSELPLVRHTTYRSSAAADTILAWYREQARAAFWKEISVTTTTIKYDYGAIGMCGPVFAITIAVTGDAEGSMVAFTREFSGPFSPLDWPSD</sequence>
<dbReference type="InParanoid" id="A9B011"/>
<dbReference type="STRING" id="316274.Haur_1070"/>
<dbReference type="HOGENOM" id="CLU_1432755_0_0_0"/>
<organism evidence="2 3">
    <name type="scientific">Herpetosiphon aurantiacus (strain ATCC 23779 / DSM 785 / 114-95)</name>
    <dbReference type="NCBI Taxonomy" id="316274"/>
    <lineage>
        <taxon>Bacteria</taxon>
        <taxon>Bacillati</taxon>
        <taxon>Chloroflexota</taxon>
        <taxon>Chloroflexia</taxon>
        <taxon>Herpetosiphonales</taxon>
        <taxon>Herpetosiphonaceae</taxon>
        <taxon>Herpetosiphon</taxon>
    </lineage>
</organism>
<dbReference type="EMBL" id="CP000875">
    <property type="protein sequence ID" value="ABX03718.1"/>
    <property type="molecule type" value="Genomic_DNA"/>
</dbReference>
<evidence type="ECO:0008006" key="4">
    <source>
        <dbReference type="Google" id="ProtNLM"/>
    </source>
</evidence>
<evidence type="ECO:0000313" key="3">
    <source>
        <dbReference type="Proteomes" id="UP000000787"/>
    </source>
</evidence>
<proteinExistence type="predicted"/>
<reference evidence="2 3" key="1">
    <citation type="journal article" date="2011" name="Stand. Genomic Sci.">
        <title>Complete genome sequence of the filamentous gliding predatory bacterium Herpetosiphon aurantiacus type strain (114-95(T)).</title>
        <authorList>
            <person name="Kiss H."/>
            <person name="Nett M."/>
            <person name="Domin N."/>
            <person name="Martin K."/>
            <person name="Maresca J.A."/>
            <person name="Copeland A."/>
            <person name="Lapidus A."/>
            <person name="Lucas S."/>
            <person name="Berry K.W."/>
            <person name="Glavina Del Rio T."/>
            <person name="Dalin E."/>
            <person name="Tice H."/>
            <person name="Pitluck S."/>
            <person name="Richardson P."/>
            <person name="Bruce D."/>
            <person name="Goodwin L."/>
            <person name="Han C."/>
            <person name="Detter J.C."/>
            <person name="Schmutz J."/>
            <person name="Brettin T."/>
            <person name="Land M."/>
            <person name="Hauser L."/>
            <person name="Kyrpides N.C."/>
            <person name="Ivanova N."/>
            <person name="Goker M."/>
            <person name="Woyke T."/>
            <person name="Klenk H.P."/>
            <person name="Bryant D.A."/>
        </authorList>
    </citation>
    <scope>NUCLEOTIDE SEQUENCE [LARGE SCALE GENOMIC DNA]</scope>
    <source>
        <strain evidence="3">ATCC 23779 / DSM 785 / 114-95</strain>
    </source>
</reference>
<dbReference type="BioCyc" id="HAUR316274:GHYA-1087-MONOMER"/>
<keyword evidence="3" id="KW-1185">Reference proteome</keyword>
<feature type="signal peptide" evidence="1">
    <location>
        <begin position="1"/>
        <end position="20"/>
    </location>
</feature>
<feature type="chain" id="PRO_5002731764" description="Lipoprotein" evidence="1">
    <location>
        <begin position="21"/>
        <end position="189"/>
    </location>
</feature>
<evidence type="ECO:0000256" key="1">
    <source>
        <dbReference type="SAM" id="SignalP"/>
    </source>
</evidence>
<dbReference type="PROSITE" id="PS51257">
    <property type="entry name" value="PROKAR_LIPOPROTEIN"/>
    <property type="match status" value="1"/>
</dbReference>
<protein>
    <recommendedName>
        <fullName evidence="4">Lipoprotein</fullName>
    </recommendedName>
</protein>
<dbReference type="Proteomes" id="UP000000787">
    <property type="component" value="Chromosome"/>
</dbReference>
<name>A9B011_HERA2</name>
<evidence type="ECO:0000313" key="2">
    <source>
        <dbReference type="EMBL" id="ABX03718.1"/>
    </source>
</evidence>
<gene>
    <name evidence="2" type="ordered locus">Haur_1070</name>
</gene>